<evidence type="ECO:0000313" key="2">
    <source>
        <dbReference type="Proteomes" id="UP000030786"/>
    </source>
</evidence>
<protein>
    <recommendedName>
        <fullName evidence="3">TerB family tellurite resistance protein</fullName>
    </recommendedName>
</protein>
<dbReference type="EMBL" id="CP009976">
    <property type="protein sequence ID" value="AIZ42102.1"/>
    <property type="molecule type" value="Genomic_DNA"/>
</dbReference>
<name>A0AAU8RF62_9FLAO</name>
<evidence type="ECO:0008006" key="3">
    <source>
        <dbReference type="Google" id="ProtNLM"/>
    </source>
</evidence>
<reference evidence="1 2" key="1">
    <citation type="journal article" date="2014" name="Environ. Microbiol.">
        <title>Contrasting genomic patterns and infection strategies of two co-existing Bacteroidetes podovirus genera.</title>
        <authorList>
            <person name="Holmfeldt K."/>
            <person name="Howard-Varona C."/>
            <person name="Solonenko N."/>
            <person name="Sullivan M.B."/>
        </authorList>
    </citation>
    <scope>NUCLEOTIDE SEQUENCE [LARGE SCALE GENOMIC DNA]</scope>
    <source>
        <strain evidence="1 2">18</strain>
    </source>
</reference>
<accession>A0AAU8RF62</accession>
<sequence>MIEEKDVILREVQQLTELLKVLIRKVNDFESNNEASSIEEINVKLKNHFKFSIQELSEMPTENFILVIKNWNEVHHEKMIMLLYLLITKSTETIIPIDKEALIEKTLLLITLLDEKSKTYSIERVQLKNTLQQWS</sequence>
<proteinExistence type="predicted"/>
<dbReference type="AlphaFoldDB" id="A0AAU8RF62"/>
<dbReference type="GeneID" id="78061307"/>
<dbReference type="KEGG" id="cbat:M666_11195"/>
<organism evidence="1 2">
    <name type="scientific">Cellulophaga baltica 18</name>
    <dbReference type="NCBI Taxonomy" id="1348584"/>
    <lineage>
        <taxon>Bacteria</taxon>
        <taxon>Pseudomonadati</taxon>
        <taxon>Bacteroidota</taxon>
        <taxon>Flavobacteriia</taxon>
        <taxon>Flavobacteriales</taxon>
        <taxon>Flavobacteriaceae</taxon>
        <taxon>Cellulophaga</taxon>
    </lineage>
</organism>
<evidence type="ECO:0000313" key="1">
    <source>
        <dbReference type="EMBL" id="AIZ42102.1"/>
    </source>
</evidence>
<dbReference type="RefSeq" id="WP_029445921.1">
    <property type="nucleotide sequence ID" value="NZ_CP009976.1"/>
</dbReference>
<dbReference type="Proteomes" id="UP000030786">
    <property type="component" value="Chromosome"/>
</dbReference>
<gene>
    <name evidence="1" type="ORF">M666_11195</name>
</gene>